<feature type="domain" description="GntR C-terminal" evidence="4">
    <location>
        <begin position="78"/>
        <end position="202"/>
    </location>
</feature>
<gene>
    <name evidence="5" type="ORF">SDC9_130420</name>
</gene>
<keyword evidence="2" id="KW-0238">DNA-binding</keyword>
<evidence type="ECO:0000259" key="4">
    <source>
        <dbReference type="SMART" id="SM00895"/>
    </source>
</evidence>
<keyword evidence="3" id="KW-0804">Transcription</keyword>
<dbReference type="SMART" id="SM00895">
    <property type="entry name" value="FCD"/>
    <property type="match status" value="1"/>
</dbReference>
<sequence length="223" mass="25635">MRGRDLVGFVDDATAAVARDVQLPAGYRIVETVYANKLHISRTPLREAFRKLELDGLVSCEVRRGVIVRAFTIEDIEEIYGIRNALMTLITPSIIENITEEDLKELEDILSVMDISERDADSSALAVQNRQFHRKIEHISNKKRILRVIDSQEEYIIRFSALAIASIVRRTSAHQEHRLMLTYLRERNEEKFADLMARHLEQSKRVCLKAVDGHVGNIQKKRA</sequence>
<dbReference type="Gene3D" id="1.10.10.10">
    <property type="entry name" value="Winged helix-like DNA-binding domain superfamily/Winged helix DNA-binding domain"/>
    <property type="match status" value="1"/>
</dbReference>
<dbReference type="InterPro" id="IPR036388">
    <property type="entry name" value="WH-like_DNA-bd_sf"/>
</dbReference>
<dbReference type="SUPFAM" id="SSF46785">
    <property type="entry name" value="Winged helix' DNA-binding domain"/>
    <property type="match status" value="1"/>
</dbReference>
<protein>
    <recommendedName>
        <fullName evidence="4">GntR C-terminal domain-containing protein</fullName>
    </recommendedName>
</protein>
<dbReference type="Gene3D" id="1.20.120.530">
    <property type="entry name" value="GntR ligand-binding domain-like"/>
    <property type="match status" value="1"/>
</dbReference>
<dbReference type="InterPro" id="IPR011711">
    <property type="entry name" value="GntR_C"/>
</dbReference>
<accession>A0A645D1W7</accession>
<dbReference type="Pfam" id="PF07729">
    <property type="entry name" value="FCD"/>
    <property type="match status" value="1"/>
</dbReference>
<dbReference type="PANTHER" id="PTHR43537">
    <property type="entry name" value="TRANSCRIPTIONAL REGULATOR, GNTR FAMILY"/>
    <property type="match status" value="1"/>
</dbReference>
<dbReference type="InterPro" id="IPR036390">
    <property type="entry name" value="WH_DNA-bd_sf"/>
</dbReference>
<dbReference type="EMBL" id="VSSQ01032170">
    <property type="protein sequence ID" value="MPM83356.1"/>
    <property type="molecule type" value="Genomic_DNA"/>
</dbReference>
<evidence type="ECO:0000256" key="1">
    <source>
        <dbReference type="ARBA" id="ARBA00023015"/>
    </source>
</evidence>
<keyword evidence="1" id="KW-0805">Transcription regulation</keyword>
<dbReference type="AlphaFoldDB" id="A0A645D1W7"/>
<name>A0A645D1W7_9ZZZZ</name>
<reference evidence="5" key="1">
    <citation type="submission" date="2019-08" db="EMBL/GenBank/DDBJ databases">
        <authorList>
            <person name="Kucharzyk K."/>
            <person name="Murdoch R.W."/>
            <person name="Higgins S."/>
            <person name="Loffler F."/>
        </authorList>
    </citation>
    <scope>NUCLEOTIDE SEQUENCE</scope>
</reference>
<comment type="caution">
    <text evidence="5">The sequence shown here is derived from an EMBL/GenBank/DDBJ whole genome shotgun (WGS) entry which is preliminary data.</text>
</comment>
<dbReference type="PANTHER" id="PTHR43537:SF5">
    <property type="entry name" value="UXU OPERON TRANSCRIPTIONAL REGULATOR"/>
    <property type="match status" value="1"/>
</dbReference>
<evidence type="ECO:0000256" key="2">
    <source>
        <dbReference type="ARBA" id="ARBA00023125"/>
    </source>
</evidence>
<dbReference type="SUPFAM" id="SSF48008">
    <property type="entry name" value="GntR ligand-binding domain-like"/>
    <property type="match status" value="1"/>
</dbReference>
<evidence type="ECO:0000313" key="5">
    <source>
        <dbReference type="EMBL" id="MPM83356.1"/>
    </source>
</evidence>
<dbReference type="InterPro" id="IPR008920">
    <property type="entry name" value="TF_FadR/GntR_C"/>
</dbReference>
<organism evidence="5">
    <name type="scientific">bioreactor metagenome</name>
    <dbReference type="NCBI Taxonomy" id="1076179"/>
    <lineage>
        <taxon>unclassified sequences</taxon>
        <taxon>metagenomes</taxon>
        <taxon>ecological metagenomes</taxon>
    </lineage>
</organism>
<evidence type="ECO:0000256" key="3">
    <source>
        <dbReference type="ARBA" id="ARBA00023163"/>
    </source>
</evidence>
<dbReference type="GO" id="GO:0003677">
    <property type="term" value="F:DNA binding"/>
    <property type="evidence" value="ECO:0007669"/>
    <property type="project" value="UniProtKB-KW"/>
</dbReference>
<proteinExistence type="predicted"/>